<organism evidence="1 2">
    <name type="scientific">Oryza sativa subsp. japonica</name>
    <name type="common">Rice</name>
    <dbReference type="NCBI Taxonomy" id="39947"/>
    <lineage>
        <taxon>Eukaryota</taxon>
        <taxon>Viridiplantae</taxon>
        <taxon>Streptophyta</taxon>
        <taxon>Embryophyta</taxon>
        <taxon>Tracheophyta</taxon>
        <taxon>Spermatophyta</taxon>
        <taxon>Magnoliopsida</taxon>
        <taxon>Liliopsida</taxon>
        <taxon>Poales</taxon>
        <taxon>Poaceae</taxon>
        <taxon>BOP clade</taxon>
        <taxon>Oryzoideae</taxon>
        <taxon>Oryzeae</taxon>
        <taxon>Oryzinae</taxon>
        <taxon>Oryza</taxon>
        <taxon>Oryza sativa</taxon>
    </lineage>
</organism>
<gene>
    <name evidence="1" type="primary">OSJNBa0029G06.19</name>
</gene>
<name>Q69TZ5_ORYSJ</name>
<proteinExistence type="predicted"/>
<evidence type="ECO:0000313" key="2">
    <source>
        <dbReference type="Proteomes" id="UP000000763"/>
    </source>
</evidence>
<evidence type="ECO:0000313" key="1">
    <source>
        <dbReference type="EMBL" id="BAD35682.1"/>
    </source>
</evidence>
<reference evidence="2" key="1">
    <citation type="journal article" date="2005" name="Nature">
        <title>The map-based sequence of the rice genome.</title>
        <authorList>
            <consortium name="International rice genome sequencing project (IRGSP)"/>
            <person name="Matsumoto T."/>
            <person name="Wu J."/>
            <person name="Kanamori H."/>
            <person name="Katayose Y."/>
            <person name="Fujisawa M."/>
            <person name="Namiki N."/>
            <person name="Mizuno H."/>
            <person name="Yamamoto K."/>
            <person name="Antonio B.A."/>
            <person name="Baba T."/>
            <person name="Sakata K."/>
            <person name="Nagamura Y."/>
            <person name="Aoki H."/>
            <person name="Arikawa K."/>
            <person name="Arita K."/>
            <person name="Bito T."/>
            <person name="Chiden Y."/>
            <person name="Fujitsuka N."/>
            <person name="Fukunaka R."/>
            <person name="Hamada M."/>
            <person name="Harada C."/>
            <person name="Hayashi A."/>
            <person name="Hijishita S."/>
            <person name="Honda M."/>
            <person name="Hosokawa S."/>
            <person name="Ichikawa Y."/>
            <person name="Idonuma A."/>
            <person name="Iijima M."/>
            <person name="Ikeda M."/>
            <person name="Ikeno M."/>
            <person name="Ito K."/>
            <person name="Ito S."/>
            <person name="Ito T."/>
            <person name="Ito Y."/>
            <person name="Ito Y."/>
            <person name="Iwabuchi A."/>
            <person name="Kamiya K."/>
            <person name="Karasawa W."/>
            <person name="Kurita K."/>
            <person name="Katagiri S."/>
            <person name="Kikuta A."/>
            <person name="Kobayashi H."/>
            <person name="Kobayashi N."/>
            <person name="Machita K."/>
            <person name="Maehara T."/>
            <person name="Masukawa M."/>
            <person name="Mizubayashi T."/>
            <person name="Mukai Y."/>
            <person name="Nagasaki H."/>
            <person name="Nagata Y."/>
            <person name="Naito S."/>
            <person name="Nakashima M."/>
            <person name="Nakama Y."/>
            <person name="Nakamichi Y."/>
            <person name="Nakamura M."/>
            <person name="Meguro A."/>
            <person name="Negishi M."/>
            <person name="Ohta I."/>
            <person name="Ohta T."/>
            <person name="Okamoto M."/>
            <person name="Ono N."/>
            <person name="Saji S."/>
            <person name="Sakaguchi M."/>
            <person name="Sakai K."/>
            <person name="Shibata M."/>
            <person name="Shimokawa T."/>
            <person name="Song J."/>
            <person name="Takazaki Y."/>
            <person name="Terasawa K."/>
            <person name="Tsugane M."/>
            <person name="Tsuji K."/>
            <person name="Ueda S."/>
            <person name="Waki K."/>
            <person name="Yamagata H."/>
            <person name="Yamamoto M."/>
            <person name="Yamamoto S."/>
            <person name="Yamane H."/>
            <person name="Yoshiki S."/>
            <person name="Yoshihara R."/>
            <person name="Yukawa K."/>
            <person name="Zhong H."/>
            <person name="Yano M."/>
            <person name="Yuan Q."/>
            <person name="Ouyang S."/>
            <person name="Liu J."/>
            <person name="Jones K.M."/>
            <person name="Gansberger K."/>
            <person name="Moffat K."/>
            <person name="Hill J."/>
            <person name="Bera J."/>
            <person name="Fadrosh D."/>
            <person name="Jin S."/>
            <person name="Johri S."/>
            <person name="Kim M."/>
            <person name="Overton L."/>
            <person name="Reardon M."/>
            <person name="Tsitrin T."/>
            <person name="Vuong H."/>
            <person name="Weaver B."/>
            <person name="Ciecko A."/>
            <person name="Tallon L."/>
            <person name="Jackson J."/>
            <person name="Pai G."/>
            <person name="Aken S.V."/>
            <person name="Utterback T."/>
            <person name="Reidmuller S."/>
            <person name="Feldblyum T."/>
            <person name="Hsiao J."/>
            <person name="Zismann V."/>
            <person name="Iobst S."/>
            <person name="de Vazeille A.R."/>
            <person name="Buell C.R."/>
            <person name="Ying K."/>
            <person name="Li Y."/>
            <person name="Lu T."/>
            <person name="Huang Y."/>
            <person name="Zhao Q."/>
            <person name="Feng Q."/>
            <person name="Zhang L."/>
            <person name="Zhu J."/>
            <person name="Weng Q."/>
            <person name="Mu J."/>
            <person name="Lu Y."/>
            <person name="Fan D."/>
            <person name="Liu Y."/>
            <person name="Guan J."/>
            <person name="Zhang Y."/>
            <person name="Yu S."/>
            <person name="Liu X."/>
            <person name="Zhang Y."/>
            <person name="Hong G."/>
            <person name="Han B."/>
            <person name="Choisne N."/>
            <person name="Demange N."/>
            <person name="Orjeda G."/>
            <person name="Samain S."/>
            <person name="Cattolico L."/>
            <person name="Pelletier E."/>
            <person name="Couloux A."/>
            <person name="Segurens B."/>
            <person name="Wincker P."/>
            <person name="D'Hont A."/>
            <person name="Scarpelli C."/>
            <person name="Weissenbach J."/>
            <person name="Salanoubat M."/>
            <person name="Quetier F."/>
            <person name="Yu Y."/>
            <person name="Kim H.R."/>
            <person name="Rambo T."/>
            <person name="Currie J."/>
            <person name="Collura K."/>
            <person name="Luo M."/>
            <person name="Yang T."/>
            <person name="Ammiraju J.S.S."/>
            <person name="Engler F."/>
            <person name="Soderlund C."/>
            <person name="Wing R.A."/>
            <person name="Palmer L.E."/>
            <person name="de la Bastide M."/>
            <person name="Spiegel L."/>
            <person name="Nascimento L."/>
            <person name="Zutavern T."/>
            <person name="O'Shaughnessy A."/>
            <person name="Dike S."/>
            <person name="Dedhia N."/>
            <person name="Preston R."/>
            <person name="Balija V."/>
            <person name="McCombie W.R."/>
            <person name="Chow T."/>
            <person name="Chen H."/>
            <person name="Chung M."/>
            <person name="Chen C."/>
            <person name="Shaw J."/>
            <person name="Wu H."/>
            <person name="Hsiao K."/>
            <person name="Chao Y."/>
            <person name="Chu M."/>
            <person name="Cheng C."/>
            <person name="Hour A."/>
            <person name="Lee P."/>
            <person name="Lin S."/>
            <person name="Lin Y."/>
            <person name="Liou J."/>
            <person name="Liu S."/>
            <person name="Hsing Y."/>
            <person name="Raghuvanshi S."/>
            <person name="Mohanty A."/>
            <person name="Bharti A.K."/>
            <person name="Gaur A."/>
            <person name="Gupta V."/>
            <person name="Kumar D."/>
            <person name="Ravi V."/>
            <person name="Vij S."/>
            <person name="Kapur A."/>
            <person name="Khurana P."/>
            <person name="Khurana P."/>
            <person name="Khurana J.P."/>
            <person name="Tyagi A.K."/>
            <person name="Gaikwad K."/>
            <person name="Singh A."/>
            <person name="Dalal V."/>
            <person name="Srivastava S."/>
            <person name="Dixit A."/>
            <person name="Pal A.K."/>
            <person name="Ghazi I.A."/>
            <person name="Yadav M."/>
            <person name="Pandit A."/>
            <person name="Bhargava A."/>
            <person name="Sureshbabu K."/>
            <person name="Batra K."/>
            <person name="Sharma T.R."/>
            <person name="Mohapatra T."/>
            <person name="Singh N.K."/>
            <person name="Messing J."/>
            <person name="Nelson A.B."/>
            <person name="Fuks G."/>
            <person name="Kavchok S."/>
            <person name="Keizer G."/>
            <person name="Linton E."/>
            <person name="Llaca V."/>
            <person name="Song R."/>
            <person name="Tanyolac B."/>
            <person name="Young S."/>
            <person name="Ho-Il K."/>
            <person name="Hahn J.H."/>
            <person name="Sangsakoo G."/>
            <person name="Vanavichit A."/>
            <person name="de Mattos Luiz.A.T."/>
            <person name="Zimmer P.D."/>
            <person name="Malone G."/>
            <person name="Dellagostin O."/>
            <person name="de Oliveira A.C."/>
            <person name="Bevan M."/>
            <person name="Bancroft I."/>
            <person name="Minx P."/>
            <person name="Cordum H."/>
            <person name="Wilson R."/>
            <person name="Cheng Z."/>
            <person name="Jin W."/>
            <person name="Jiang J."/>
            <person name="Leong S.A."/>
            <person name="Iwama H."/>
            <person name="Gojobori T."/>
            <person name="Itoh T."/>
            <person name="Niimura Y."/>
            <person name="Fujii Y."/>
            <person name="Habara T."/>
            <person name="Sakai H."/>
            <person name="Sato Y."/>
            <person name="Wilson G."/>
            <person name="Kumar K."/>
            <person name="McCouch S."/>
            <person name="Juretic N."/>
            <person name="Hoen D."/>
            <person name="Wright S."/>
            <person name="Bruskiewich R."/>
            <person name="Bureau T."/>
            <person name="Miyao A."/>
            <person name="Hirochika H."/>
            <person name="Nishikawa T."/>
            <person name="Kadowaki K."/>
            <person name="Sugiura M."/>
            <person name="Burr B."/>
            <person name="Sasaki T."/>
        </authorList>
    </citation>
    <scope>NUCLEOTIDE SEQUENCE [LARGE SCALE GENOMIC DNA]</scope>
    <source>
        <strain evidence="2">cv. Nipponbare</strain>
    </source>
</reference>
<dbReference type="Proteomes" id="UP000000763">
    <property type="component" value="Chromosome 6"/>
</dbReference>
<dbReference type="EMBL" id="AP004680">
    <property type="protein sequence ID" value="BAD35682.1"/>
    <property type="molecule type" value="Genomic_DNA"/>
</dbReference>
<reference evidence="2" key="2">
    <citation type="journal article" date="2008" name="Nucleic Acids Res.">
        <title>The rice annotation project database (RAP-DB): 2008 update.</title>
        <authorList>
            <consortium name="The rice annotation project (RAP)"/>
        </authorList>
    </citation>
    <scope>GENOME REANNOTATION</scope>
    <source>
        <strain evidence="2">cv. Nipponbare</strain>
    </source>
</reference>
<protein>
    <submittedName>
        <fullName evidence="1">Uncharacterized protein</fullName>
    </submittedName>
</protein>
<sequence length="80" mass="7895">MAARCGSGEATAHGAWGARRGDTTATATVAMATATARGDDAVGGGAGRRRGAAATRAQGRLGRRGCYTGFLNLVAPAAYP</sequence>
<accession>Q69TZ5</accession>
<dbReference type="AlphaFoldDB" id="Q69TZ5"/>